<keyword evidence="2" id="KW-1185">Reference proteome</keyword>
<reference evidence="1" key="1">
    <citation type="submission" date="2019-04" db="EMBL/GenBank/DDBJ databases">
        <title>Microbes associate with the intestines of laboratory mice.</title>
        <authorList>
            <person name="Navarre W."/>
            <person name="Wong E."/>
            <person name="Huang K."/>
            <person name="Tropini C."/>
            <person name="Ng K."/>
            <person name="Yu B."/>
        </authorList>
    </citation>
    <scope>NUCLEOTIDE SEQUENCE</scope>
    <source>
        <strain evidence="1">NM04_E33</strain>
    </source>
</reference>
<protein>
    <submittedName>
        <fullName evidence="1">Glycoside hydrolase family 32 protein</fullName>
    </submittedName>
</protein>
<dbReference type="Proteomes" id="UP000306319">
    <property type="component" value="Unassembled WGS sequence"/>
</dbReference>
<name>A0AC61RFN8_9BACT</name>
<proteinExistence type="predicted"/>
<evidence type="ECO:0000313" key="1">
    <source>
        <dbReference type="EMBL" id="TGY78112.1"/>
    </source>
</evidence>
<comment type="caution">
    <text evidence="1">The sequence shown here is derived from an EMBL/GenBank/DDBJ whole genome shotgun (WGS) entry which is preliminary data.</text>
</comment>
<sequence>MRISTFLNALAVGTLLLSSFSSCGKDDDLEIPPFESEVPGDKPSEDEGSSSDYMELYRPQIHFSPAKNWMNDPNGMVFLDGTYHLFFQHNPLGNDWGNMSWGHATSSDMIHWEEQPVALKRDELGDIFSGCAVVDKNNTAGFGQNAMVVFYTSAAEFQQQSMAYSLDNGKTFTRYEGNPVIPSSLKDFRDPKVFWHEESGKWVMCLAKGWNYGIEFWGSENLKDWKFLSEFKSPIERCNKGQWECPDLLRMSLDGKERWVLLVSVNPGGPCGGSGTMYFVGDFDGATFSPESLDYPQWIDYGPDNYAGVTWSNTGDRTLLIGWMNNWNYAGATPTSVWRSAMTLPRELKLISYEGRPLLTSTVVDEINGIADGWNDVASGVKMGVDKAYHLRLTLPTTENGSFTLRNNAGEKAEFILNAGAKKLLMRRNASTGNVSFNNTFSIPAIQAPLNTENDFVTFDIYVDSSSIEVFSENGAMAMTAIVFPGSIYDIVDSGNSTDVKVRNLKRIH</sequence>
<dbReference type="EMBL" id="SRYB01000016">
    <property type="protein sequence ID" value="TGY78112.1"/>
    <property type="molecule type" value="Genomic_DNA"/>
</dbReference>
<accession>A0AC61RFN8</accession>
<keyword evidence="1" id="KW-0378">Hydrolase</keyword>
<gene>
    <name evidence="1" type="ORF">E5331_11320</name>
</gene>
<evidence type="ECO:0000313" key="2">
    <source>
        <dbReference type="Proteomes" id="UP000306319"/>
    </source>
</evidence>
<organism evidence="1 2">
    <name type="scientific">Lepagella muris</name>
    <dbReference type="NCBI Taxonomy" id="3032870"/>
    <lineage>
        <taxon>Bacteria</taxon>
        <taxon>Pseudomonadati</taxon>
        <taxon>Bacteroidota</taxon>
        <taxon>Bacteroidia</taxon>
        <taxon>Bacteroidales</taxon>
        <taxon>Muribaculaceae</taxon>
        <taxon>Lepagella</taxon>
    </lineage>
</organism>